<dbReference type="OrthoDB" id="10067229at2759"/>
<dbReference type="PANTHER" id="PTHR33395:SF22">
    <property type="entry name" value="REVERSE TRANSCRIPTASE DOMAIN-CONTAINING PROTEIN"/>
    <property type="match status" value="1"/>
</dbReference>
<evidence type="ECO:0000256" key="1">
    <source>
        <dbReference type="SAM" id="SignalP"/>
    </source>
</evidence>
<dbReference type="GO" id="GO:0061343">
    <property type="term" value="P:cell adhesion involved in heart morphogenesis"/>
    <property type="evidence" value="ECO:0007669"/>
    <property type="project" value="TreeGrafter"/>
</dbReference>
<keyword evidence="1" id="KW-0732">Signal</keyword>
<reference evidence="2 3" key="1">
    <citation type="submission" date="2018-07" db="EMBL/GenBank/DDBJ databases">
        <title>A high quality draft genome assembly of the barn swallow (H. rustica rustica).</title>
        <authorList>
            <person name="Formenti G."/>
            <person name="Chiara M."/>
            <person name="Poveda L."/>
            <person name="Francoijs K.-J."/>
            <person name="Bonisoli-Alquati A."/>
            <person name="Canova L."/>
            <person name="Gianfranceschi L."/>
            <person name="Horner D.S."/>
            <person name="Saino N."/>
        </authorList>
    </citation>
    <scope>NUCLEOTIDE SEQUENCE [LARGE SCALE GENOMIC DNA]</scope>
    <source>
        <strain evidence="2">Chelidonia</strain>
        <tissue evidence="2">Blood</tissue>
    </source>
</reference>
<proteinExistence type="predicted"/>
<feature type="signal peptide" evidence="1">
    <location>
        <begin position="1"/>
        <end position="20"/>
    </location>
</feature>
<dbReference type="AlphaFoldDB" id="A0A3M0JTI1"/>
<protein>
    <submittedName>
        <fullName evidence="2">Uncharacterized protein</fullName>
    </submittedName>
</protein>
<feature type="chain" id="PRO_5018096360" evidence="1">
    <location>
        <begin position="21"/>
        <end position="131"/>
    </location>
</feature>
<dbReference type="EMBL" id="QRBI01000131">
    <property type="protein sequence ID" value="RMC03521.1"/>
    <property type="molecule type" value="Genomic_DNA"/>
</dbReference>
<organism evidence="2 3">
    <name type="scientific">Hirundo rustica rustica</name>
    <dbReference type="NCBI Taxonomy" id="333673"/>
    <lineage>
        <taxon>Eukaryota</taxon>
        <taxon>Metazoa</taxon>
        <taxon>Chordata</taxon>
        <taxon>Craniata</taxon>
        <taxon>Vertebrata</taxon>
        <taxon>Euteleostomi</taxon>
        <taxon>Archelosauria</taxon>
        <taxon>Archosauria</taxon>
        <taxon>Dinosauria</taxon>
        <taxon>Saurischia</taxon>
        <taxon>Theropoda</taxon>
        <taxon>Coelurosauria</taxon>
        <taxon>Aves</taxon>
        <taxon>Neognathae</taxon>
        <taxon>Neoaves</taxon>
        <taxon>Telluraves</taxon>
        <taxon>Australaves</taxon>
        <taxon>Passeriformes</taxon>
        <taxon>Sylvioidea</taxon>
        <taxon>Hirundinidae</taxon>
        <taxon>Hirundo</taxon>
    </lineage>
</organism>
<evidence type="ECO:0000313" key="3">
    <source>
        <dbReference type="Proteomes" id="UP000269221"/>
    </source>
</evidence>
<gene>
    <name evidence="2" type="ORF">DUI87_20720</name>
</gene>
<dbReference type="GO" id="GO:0007508">
    <property type="term" value="P:larval heart development"/>
    <property type="evidence" value="ECO:0007669"/>
    <property type="project" value="TreeGrafter"/>
</dbReference>
<comment type="caution">
    <text evidence="2">The sequence shown here is derived from an EMBL/GenBank/DDBJ whole genome shotgun (WGS) entry which is preliminary data.</text>
</comment>
<dbReference type="GO" id="GO:0031012">
    <property type="term" value="C:extracellular matrix"/>
    <property type="evidence" value="ECO:0007669"/>
    <property type="project" value="TreeGrafter"/>
</dbReference>
<sequence length="131" mass="14867">MVRSTFLVLYWMWEIVTVDEEKVEVLNTFFDSVFSGLSSGQLFSGLVDGVREQNDPPVIQEEAITELLRCLNIHKSMVSDGIHARVMRELADELVKLLSIIYQQSWLTGEVPDDWNGTPIHKKCGKEGQLA</sequence>
<evidence type="ECO:0000313" key="2">
    <source>
        <dbReference type="EMBL" id="RMC03521.1"/>
    </source>
</evidence>
<dbReference type="Proteomes" id="UP000269221">
    <property type="component" value="Unassembled WGS sequence"/>
</dbReference>
<dbReference type="PANTHER" id="PTHR33395">
    <property type="entry name" value="TRANSCRIPTASE, PUTATIVE-RELATED-RELATED"/>
    <property type="match status" value="1"/>
</dbReference>
<keyword evidence="3" id="KW-1185">Reference proteome</keyword>
<accession>A0A3M0JTI1</accession>
<name>A0A3M0JTI1_HIRRU</name>